<proteinExistence type="inferred from homology"/>
<protein>
    <recommendedName>
        <fullName evidence="9">Membrane fusion protein (MFP) family protein</fullName>
    </recommendedName>
</protein>
<accession>A0ABS5E304</accession>
<comment type="subcellular location">
    <subcellularLocation>
        <location evidence="1 9">Cell inner membrane</location>
        <topology evidence="1 9">Single-pass membrane protein</topology>
    </subcellularLocation>
</comment>
<feature type="domain" description="Multidrug resistance protein MdtA-like barrel-sandwich hybrid" evidence="11">
    <location>
        <begin position="123"/>
        <end position="375"/>
    </location>
</feature>
<dbReference type="Pfam" id="PF25917">
    <property type="entry name" value="BSH_RND"/>
    <property type="match status" value="1"/>
</dbReference>
<sequence length="497" mass="53701">MTNKPHTFAGASGPSGPQAVASRWAAWRDLARKYWAVGHAAWQYDKTHTRPARQADELAFLPAALSIQDTPAHPAPRRALWVIMALFFVALVWSLVGELDIVVVAPGRIVVADRSNVIQPLEAGVVRAIHVRDGDVVKAGQILLELDPTATGADTERINSQHQAATQSATVARTLLQHLHGPHLAQSPKAPRWPGPATDMAGAALLQAQWQGIQDQKAQSAALVAQRQAELRTAQEVLAKLDITLPLAAQRERDVSELAEQGFFSSHARQDRSRERIELERDRATAQARLAEAQAALAQAQQASLTFNSDTLRKLTEQQRDAELQAQQTQAEAQKAQQRHSQTKLTAPIDGKVQQLAVHTQGGVVTPAQVLMVIVPQGADVQAEVSVANLDVGLVQPGQPVSIKLEAYPYTSFGTLQAQLQHLATDAVVDEKTGARFPATLRITTPDKAAAGHNPTTPIKLAPGLSLTAEIHTGKRRVIDFLISPLKQEVEAAGREQ</sequence>
<dbReference type="SUPFAM" id="SSF111369">
    <property type="entry name" value="HlyD-like secretion proteins"/>
    <property type="match status" value="1"/>
</dbReference>
<keyword evidence="14" id="KW-1185">Reference proteome</keyword>
<dbReference type="InterPro" id="IPR058625">
    <property type="entry name" value="MdtA-like_BSH"/>
</dbReference>
<dbReference type="NCBIfam" id="TIGR01843">
    <property type="entry name" value="type_I_hlyD"/>
    <property type="match status" value="1"/>
</dbReference>
<dbReference type="PANTHER" id="PTHR30386:SF27">
    <property type="entry name" value="MEMBRANE FUSION PROTEIN (MFP) FAMILY PROTEIN"/>
    <property type="match status" value="1"/>
</dbReference>
<keyword evidence="7 9" id="KW-1133">Transmembrane helix</keyword>
<comment type="caution">
    <text evidence="13">The sequence shown here is derived from an EMBL/GenBank/DDBJ whole genome shotgun (WGS) entry which is preliminary data.</text>
</comment>
<name>A0ABS5E304_9BURK</name>
<gene>
    <name evidence="13" type="ORF">KAK11_20895</name>
</gene>
<dbReference type="InterPro" id="IPR006144">
    <property type="entry name" value="Secretion_HlyD_CS"/>
</dbReference>
<comment type="similarity">
    <text evidence="2 9">Belongs to the membrane fusion protein (MFP) (TC 8.A.1) family.</text>
</comment>
<feature type="coiled-coil region" evidence="10">
    <location>
        <begin position="274"/>
        <end position="346"/>
    </location>
</feature>
<dbReference type="InterPro" id="IPR058982">
    <property type="entry name" value="Beta-barrel_AprE"/>
</dbReference>
<dbReference type="InterPro" id="IPR010129">
    <property type="entry name" value="T1SS_HlyD"/>
</dbReference>
<dbReference type="Gene3D" id="2.40.50.100">
    <property type="match status" value="1"/>
</dbReference>
<keyword evidence="4 9" id="KW-1003">Cell membrane</keyword>
<evidence type="ECO:0000256" key="7">
    <source>
        <dbReference type="ARBA" id="ARBA00022989"/>
    </source>
</evidence>
<evidence type="ECO:0000256" key="8">
    <source>
        <dbReference type="ARBA" id="ARBA00023136"/>
    </source>
</evidence>
<evidence type="ECO:0000313" key="14">
    <source>
        <dbReference type="Proteomes" id="UP000672097"/>
    </source>
</evidence>
<dbReference type="RefSeq" id="WP_210811501.1">
    <property type="nucleotide sequence ID" value="NZ_JAGQDG010000010.1"/>
</dbReference>
<evidence type="ECO:0000256" key="6">
    <source>
        <dbReference type="ARBA" id="ARBA00022692"/>
    </source>
</evidence>
<dbReference type="Pfam" id="PF26002">
    <property type="entry name" value="Beta-barrel_AprE"/>
    <property type="match status" value="1"/>
</dbReference>
<keyword evidence="3 9" id="KW-0813">Transport</keyword>
<organism evidence="13 14">
    <name type="scientific">Ideonella paludis</name>
    <dbReference type="NCBI Taxonomy" id="1233411"/>
    <lineage>
        <taxon>Bacteria</taxon>
        <taxon>Pseudomonadati</taxon>
        <taxon>Pseudomonadota</taxon>
        <taxon>Betaproteobacteria</taxon>
        <taxon>Burkholderiales</taxon>
        <taxon>Sphaerotilaceae</taxon>
        <taxon>Ideonella</taxon>
    </lineage>
</organism>
<dbReference type="Proteomes" id="UP000672097">
    <property type="component" value="Unassembled WGS sequence"/>
</dbReference>
<evidence type="ECO:0000256" key="9">
    <source>
        <dbReference type="RuleBase" id="RU365093"/>
    </source>
</evidence>
<keyword evidence="10" id="KW-0175">Coiled coil</keyword>
<evidence type="ECO:0000259" key="11">
    <source>
        <dbReference type="Pfam" id="PF25917"/>
    </source>
</evidence>
<evidence type="ECO:0000256" key="2">
    <source>
        <dbReference type="ARBA" id="ARBA00009477"/>
    </source>
</evidence>
<evidence type="ECO:0000256" key="1">
    <source>
        <dbReference type="ARBA" id="ARBA00004377"/>
    </source>
</evidence>
<feature type="domain" description="AprE-like beta-barrel" evidence="12">
    <location>
        <begin position="383"/>
        <end position="474"/>
    </location>
</feature>
<evidence type="ECO:0000313" key="13">
    <source>
        <dbReference type="EMBL" id="MBQ0937795.1"/>
    </source>
</evidence>
<dbReference type="PROSITE" id="PS00543">
    <property type="entry name" value="HLYD_FAMILY"/>
    <property type="match status" value="1"/>
</dbReference>
<evidence type="ECO:0000256" key="3">
    <source>
        <dbReference type="ARBA" id="ARBA00022448"/>
    </source>
</evidence>
<dbReference type="Gene3D" id="2.40.30.170">
    <property type="match status" value="1"/>
</dbReference>
<keyword evidence="8 9" id="KW-0472">Membrane</keyword>
<evidence type="ECO:0000256" key="5">
    <source>
        <dbReference type="ARBA" id="ARBA00022519"/>
    </source>
</evidence>
<dbReference type="PANTHER" id="PTHR30386">
    <property type="entry name" value="MEMBRANE FUSION SUBUNIT OF EMRAB-TOLC MULTIDRUG EFFLUX PUMP"/>
    <property type="match status" value="1"/>
</dbReference>
<feature type="transmembrane region" description="Helical" evidence="9">
    <location>
        <begin position="79"/>
        <end position="96"/>
    </location>
</feature>
<dbReference type="InterPro" id="IPR050739">
    <property type="entry name" value="MFP"/>
</dbReference>
<dbReference type="PRINTS" id="PR01490">
    <property type="entry name" value="RTXTOXIND"/>
</dbReference>
<keyword evidence="5 9" id="KW-0997">Cell inner membrane</keyword>
<keyword evidence="6 9" id="KW-0812">Transmembrane</keyword>
<dbReference type="EMBL" id="JAGQDG010000010">
    <property type="protein sequence ID" value="MBQ0937795.1"/>
    <property type="molecule type" value="Genomic_DNA"/>
</dbReference>
<reference evidence="13 14" key="1">
    <citation type="submission" date="2021-04" db="EMBL/GenBank/DDBJ databases">
        <title>The genome sequence of type strain Ideonella paludis KCTC 32238.</title>
        <authorList>
            <person name="Liu Y."/>
        </authorList>
    </citation>
    <scope>NUCLEOTIDE SEQUENCE [LARGE SCALE GENOMIC DNA]</scope>
    <source>
        <strain evidence="13 14">KCTC 32238</strain>
    </source>
</reference>
<evidence type="ECO:0000256" key="4">
    <source>
        <dbReference type="ARBA" id="ARBA00022475"/>
    </source>
</evidence>
<evidence type="ECO:0000256" key="10">
    <source>
        <dbReference type="SAM" id="Coils"/>
    </source>
</evidence>
<evidence type="ECO:0000259" key="12">
    <source>
        <dbReference type="Pfam" id="PF26002"/>
    </source>
</evidence>